<reference evidence="1" key="1">
    <citation type="journal article" date="2015" name="Nature">
        <title>Complex archaea that bridge the gap between prokaryotes and eukaryotes.</title>
        <authorList>
            <person name="Spang A."/>
            <person name="Saw J.H."/>
            <person name="Jorgensen S.L."/>
            <person name="Zaremba-Niedzwiedzka K."/>
            <person name="Martijn J."/>
            <person name="Lind A.E."/>
            <person name="van Eijk R."/>
            <person name="Schleper C."/>
            <person name="Guy L."/>
            <person name="Ettema T.J."/>
        </authorList>
    </citation>
    <scope>NUCLEOTIDE SEQUENCE</scope>
</reference>
<name>A0A0F9M5W6_9ZZZZ</name>
<dbReference type="EMBL" id="LAZR01005300">
    <property type="protein sequence ID" value="KKN01084.1"/>
    <property type="molecule type" value="Genomic_DNA"/>
</dbReference>
<evidence type="ECO:0000313" key="1">
    <source>
        <dbReference type="EMBL" id="KKN01084.1"/>
    </source>
</evidence>
<gene>
    <name evidence="1" type="ORF">LCGC14_1131220</name>
</gene>
<sequence>MALAYSSGARGGGLKGMVGRGRSDWDRMMSSFTVGKTTGSAGGGNRAGSFAARYNAARSSNIIGQISRQQSSARQANIARQGRIEGMYDKMMGMVSPGGAFEKRGLADIERRKTQTVGKETQGLISGGMFGTTTTAGLGRKFEADVGAPARLRLEDIMQQRQLGVMGQKAGFLERIEDVYPDYSSLLQMLAR</sequence>
<protein>
    <submittedName>
        <fullName evidence="1">Uncharacterized protein</fullName>
    </submittedName>
</protein>
<accession>A0A0F9M5W6</accession>
<proteinExistence type="predicted"/>
<dbReference type="AlphaFoldDB" id="A0A0F9M5W6"/>
<comment type="caution">
    <text evidence="1">The sequence shown here is derived from an EMBL/GenBank/DDBJ whole genome shotgun (WGS) entry which is preliminary data.</text>
</comment>
<organism evidence="1">
    <name type="scientific">marine sediment metagenome</name>
    <dbReference type="NCBI Taxonomy" id="412755"/>
    <lineage>
        <taxon>unclassified sequences</taxon>
        <taxon>metagenomes</taxon>
        <taxon>ecological metagenomes</taxon>
    </lineage>
</organism>